<proteinExistence type="predicted"/>
<dbReference type="PATRIC" id="fig|1590.143.peg.2794"/>
<comment type="caution">
    <text evidence="3">The sequence shown here is derived from an EMBL/GenBank/DDBJ whole genome shotgun (WGS) entry which is preliminary data.</text>
</comment>
<evidence type="ECO:0000313" key="5">
    <source>
        <dbReference type="Proteomes" id="UP000094892"/>
    </source>
</evidence>
<dbReference type="Proteomes" id="UP000076882">
    <property type="component" value="Unassembled WGS sequence"/>
</dbReference>
<dbReference type="Pfam" id="PF12680">
    <property type="entry name" value="SnoaL_2"/>
    <property type="match status" value="1"/>
</dbReference>
<evidence type="ECO:0000259" key="1">
    <source>
        <dbReference type="Pfam" id="PF12680"/>
    </source>
</evidence>
<accession>A0A151G2A3</accession>
<organism evidence="3 5">
    <name type="scientific">Lactiplantibacillus plantarum</name>
    <name type="common">Lactobacillus plantarum</name>
    <dbReference type="NCBI Taxonomy" id="1590"/>
    <lineage>
        <taxon>Bacteria</taxon>
        <taxon>Bacillati</taxon>
        <taxon>Bacillota</taxon>
        <taxon>Bacilli</taxon>
        <taxon>Lactobacillales</taxon>
        <taxon>Lactobacillaceae</taxon>
        <taxon>Lactiplantibacillus</taxon>
    </lineage>
</organism>
<evidence type="ECO:0000313" key="4">
    <source>
        <dbReference type="Proteomes" id="UP000076882"/>
    </source>
</evidence>
<dbReference type="EMBL" id="LUXM01000040">
    <property type="protein sequence ID" value="KZU91869.1"/>
    <property type="molecule type" value="Genomic_DNA"/>
</dbReference>
<dbReference type="Proteomes" id="UP000094892">
    <property type="component" value="Unassembled WGS sequence"/>
</dbReference>
<evidence type="ECO:0000313" key="2">
    <source>
        <dbReference type="EMBL" id="KZU91869.1"/>
    </source>
</evidence>
<name>A0A151G2A3_LACPN</name>
<dbReference type="GeneID" id="77218149"/>
<dbReference type="Gene3D" id="3.10.450.50">
    <property type="match status" value="1"/>
</dbReference>
<dbReference type="InterPro" id="IPR037401">
    <property type="entry name" value="SnoaL-like"/>
</dbReference>
<sequence>MTEIETALLRDRKAKVQQYFAMWVTRDFEALPRIFAVDCYYQECYGPAYLSLAEVQAWIEHQLRVQRVTAWSIQRLWSATDNMIFAQWSFTAVTDRMTQFDGLSAVHFNLAGRIDDLREYQTTTAHDYPYHGSVL</sequence>
<reference evidence="3 5" key="2">
    <citation type="submission" date="2016-08" db="EMBL/GenBank/DDBJ databases">
        <title>Genome sequencing of Lactobacillus plantarum JSA22, isolated from fermented soybean paste.</title>
        <authorList>
            <person name="Choi H.S."/>
        </authorList>
    </citation>
    <scope>NUCLEOTIDE SEQUENCE [LARGE SCALE GENOMIC DNA]</scope>
    <source>
        <strain evidence="3 5">JSA22</strain>
    </source>
</reference>
<reference evidence="2 4" key="1">
    <citation type="submission" date="2016-03" db="EMBL/GenBank/DDBJ databases">
        <title>Comparative genomics of 54 Lactobacillus plantarum strains reveals genomic uncoupling from niche constraints.</title>
        <authorList>
            <person name="Martino M.E."/>
        </authorList>
    </citation>
    <scope>NUCLEOTIDE SEQUENCE [LARGE SCALE GENOMIC DNA]</scope>
    <source>
        <strain evidence="2 4">19.1</strain>
    </source>
</reference>
<dbReference type="EMBL" id="MCOL01000001">
    <property type="protein sequence ID" value="ODO61682.1"/>
    <property type="molecule type" value="Genomic_DNA"/>
</dbReference>
<dbReference type="KEGG" id="lpb:SH83_07325"/>
<dbReference type="SUPFAM" id="SSF54427">
    <property type="entry name" value="NTF2-like"/>
    <property type="match status" value="1"/>
</dbReference>
<dbReference type="RefSeq" id="WP_003644377.1">
    <property type="nucleotide sequence ID" value="NZ_AP028145.1"/>
</dbReference>
<protein>
    <recommendedName>
        <fullName evidence="1">SnoaL-like domain-containing protein</fullName>
    </recommendedName>
</protein>
<dbReference type="InterPro" id="IPR032710">
    <property type="entry name" value="NTF2-like_dom_sf"/>
</dbReference>
<dbReference type="AlphaFoldDB" id="A0A151G2A3"/>
<evidence type="ECO:0000313" key="3">
    <source>
        <dbReference type="EMBL" id="ODO61682.1"/>
    </source>
</evidence>
<feature type="domain" description="SnoaL-like" evidence="1">
    <location>
        <begin position="16"/>
        <end position="114"/>
    </location>
</feature>
<gene>
    <name evidence="2" type="ORF">Lp19_3155</name>
    <name evidence="3" type="ORF">LPJSA22_01661</name>
</gene>